<dbReference type="EMBL" id="ABXH02000003">
    <property type="protein sequence ID" value="EEP45059.1"/>
    <property type="molecule type" value="Genomic_DNA"/>
</dbReference>
<protein>
    <submittedName>
        <fullName evidence="2">Uncharacterized protein</fullName>
    </submittedName>
</protein>
<dbReference type="SUPFAM" id="SSF52009">
    <property type="entry name" value="Phosphohistidine domain"/>
    <property type="match status" value="1"/>
</dbReference>
<dbReference type="GO" id="GO:0016772">
    <property type="term" value="F:transferase activity, transferring phosphorus-containing groups"/>
    <property type="evidence" value="ECO:0007669"/>
    <property type="project" value="InterPro"/>
</dbReference>
<dbReference type="HOGENOM" id="CLU_1966808_0_0_11"/>
<proteinExistence type="predicted"/>
<dbReference type="Proteomes" id="UP000003295">
    <property type="component" value="Unassembled WGS sequence"/>
</dbReference>
<keyword evidence="1" id="KW-0812">Transmembrane</keyword>
<feature type="transmembrane region" description="Helical" evidence="1">
    <location>
        <begin position="61"/>
        <end position="79"/>
    </location>
</feature>
<dbReference type="InterPro" id="IPR036637">
    <property type="entry name" value="Phosphohistidine_dom_sf"/>
</dbReference>
<evidence type="ECO:0000313" key="3">
    <source>
        <dbReference type="Proteomes" id="UP000003295"/>
    </source>
</evidence>
<evidence type="ECO:0000256" key="1">
    <source>
        <dbReference type="SAM" id="Phobius"/>
    </source>
</evidence>
<sequence length="127" mass="13153">MFDFAGGYKLVKTLIEKGAAMSVFDWGSGFVLVATQLLPGVVAVVLALAAAVAARSKAMPALIGASGLAAALSLLGVLMQLQHFAHVDNASAWYDTIDVYVACAVALIVLTFGLNLVALVRGFRNQG</sequence>
<evidence type="ECO:0000313" key="2">
    <source>
        <dbReference type="EMBL" id="EEP45059.1"/>
    </source>
</evidence>
<gene>
    <name evidence="2" type="ORF">COLINT_02106</name>
</gene>
<feature type="transmembrane region" description="Helical" evidence="1">
    <location>
        <begin position="99"/>
        <end position="120"/>
    </location>
</feature>
<feature type="transmembrane region" description="Helical" evidence="1">
    <location>
        <begin position="30"/>
        <end position="54"/>
    </location>
</feature>
<keyword evidence="1" id="KW-0472">Membrane</keyword>
<accession>C4F7U1</accession>
<comment type="caution">
    <text evidence="2">The sequence shown here is derived from an EMBL/GenBank/DDBJ whole genome shotgun (WGS) entry which is preliminary data.</text>
</comment>
<keyword evidence="1" id="KW-1133">Transmembrane helix</keyword>
<dbReference type="AlphaFoldDB" id="C4F7U1"/>
<organism evidence="2 3">
    <name type="scientific">Collinsella intestinalis DSM 13280</name>
    <dbReference type="NCBI Taxonomy" id="521003"/>
    <lineage>
        <taxon>Bacteria</taxon>
        <taxon>Bacillati</taxon>
        <taxon>Actinomycetota</taxon>
        <taxon>Coriobacteriia</taxon>
        <taxon>Coriobacteriales</taxon>
        <taxon>Coriobacteriaceae</taxon>
        <taxon>Collinsella</taxon>
    </lineage>
</organism>
<reference evidence="2 3" key="1">
    <citation type="submission" date="2009-04" db="EMBL/GenBank/DDBJ databases">
        <authorList>
            <person name="Weinstock G."/>
            <person name="Sodergren E."/>
            <person name="Clifton S."/>
            <person name="Fulton L."/>
            <person name="Fulton B."/>
            <person name="Courtney L."/>
            <person name="Fronick C."/>
            <person name="Harrison M."/>
            <person name="Strong C."/>
            <person name="Farmer C."/>
            <person name="Delahaunty K."/>
            <person name="Markovic C."/>
            <person name="Hall O."/>
            <person name="Minx P."/>
            <person name="Tomlinson C."/>
            <person name="Mitreva M."/>
            <person name="Nelson J."/>
            <person name="Hou S."/>
            <person name="Wollam A."/>
            <person name="Pepin K.H."/>
            <person name="Johnson M."/>
            <person name="Bhonagiri V."/>
            <person name="Nash W.E."/>
            <person name="Warren W."/>
            <person name="Chinwalla A."/>
            <person name="Mardis E.R."/>
            <person name="Wilson R.K."/>
        </authorList>
    </citation>
    <scope>NUCLEOTIDE SEQUENCE [LARGE SCALE GENOMIC DNA]</scope>
    <source>
        <strain evidence="2 3">DSM 13280</strain>
    </source>
</reference>
<name>C4F7U1_9ACTN</name>